<keyword evidence="2" id="KW-1185">Reference proteome</keyword>
<proteinExistence type="predicted"/>
<organism evidence="1 2">
    <name type="scientific">Porphyromonas canoris</name>
    <dbReference type="NCBI Taxonomy" id="36875"/>
    <lineage>
        <taxon>Bacteria</taxon>
        <taxon>Pseudomonadati</taxon>
        <taxon>Bacteroidota</taxon>
        <taxon>Bacteroidia</taxon>
        <taxon>Bacteroidales</taxon>
        <taxon>Porphyromonadaceae</taxon>
        <taxon>Porphyromonas</taxon>
    </lineage>
</organism>
<name>A0ABR4XK91_9PORP</name>
<dbReference type="RefSeq" id="WP_036792017.1">
    <property type="nucleotide sequence ID" value="NZ_JQZV01000013.1"/>
</dbReference>
<evidence type="ECO:0008006" key="3">
    <source>
        <dbReference type="Google" id="ProtNLM"/>
    </source>
</evidence>
<gene>
    <name evidence="1" type="ORF">HQ43_08620</name>
</gene>
<dbReference type="EMBL" id="JQZV01000013">
    <property type="protein sequence ID" value="KGN92093.1"/>
    <property type="molecule type" value="Genomic_DNA"/>
</dbReference>
<protein>
    <recommendedName>
        <fullName evidence="3">DUF4276 family protein</fullName>
    </recommendedName>
</protein>
<accession>A0ABR4XK91</accession>
<dbReference type="InterPro" id="IPR024508">
    <property type="entry name" value="DUF3226"/>
</dbReference>
<dbReference type="Proteomes" id="UP000030101">
    <property type="component" value="Unassembled WGS sequence"/>
</dbReference>
<evidence type="ECO:0000313" key="1">
    <source>
        <dbReference type="EMBL" id="KGN92093.1"/>
    </source>
</evidence>
<evidence type="ECO:0000313" key="2">
    <source>
        <dbReference type="Proteomes" id="UP000030101"/>
    </source>
</evidence>
<dbReference type="Pfam" id="PF11536">
    <property type="entry name" value="DUF3226"/>
    <property type="match status" value="1"/>
</dbReference>
<reference evidence="1 2" key="1">
    <citation type="submission" date="2014-08" db="EMBL/GenBank/DDBJ databases">
        <title>Porphyromonas canoris strain:OH2762 Genome sequencing.</title>
        <authorList>
            <person name="Wallis C."/>
            <person name="Deusch O."/>
            <person name="O'Flynn C."/>
            <person name="Davis I."/>
            <person name="Jospin G."/>
            <person name="Darling A.E."/>
            <person name="Coil D.A."/>
            <person name="Alexiev A."/>
            <person name="Horsfall A."/>
            <person name="Kirkwood N."/>
            <person name="Harris S."/>
            <person name="Eisen J.A."/>
        </authorList>
    </citation>
    <scope>NUCLEOTIDE SEQUENCE [LARGE SCALE GENOMIC DNA]</scope>
    <source>
        <strain evidence="2">COT-108 OH2762</strain>
    </source>
</reference>
<sequence length="211" mass="24026">MKDFKIFVEGIADTTFIRQYIAFVKGVTIGEVSEKNIIQCGGKTNLWSADDVKNKLNQAIDNGVEPLIIFDADISVQNTRQEINQELANIGIQSNQYHLFLFPNDQDAGDLEVLLERIIPKENQPILDCWNEYEDRLRTYATPLVRPCPLSPLTTPARKTKIYGYLEVLLGESKSEKKKIKEANRNYNNEQHWDLGSPSLDSLGRFLSAHL</sequence>
<comment type="caution">
    <text evidence="1">The sequence shown here is derived from an EMBL/GenBank/DDBJ whole genome shotgun (WGS) entry which is preliminary data.</text>
</comment>